<name>A0A1I1WRX7_9RHOB</name>
<evidence type="ECO:0000313" key="3">
    <source>
        <dbReference type="EMBL" id="SFD97118.1"/>
    </source>
</evidence>
<gene>
    <name evidence="3" type="ORF">SAMN04515678_10529</name>
</gene>
<evidence type="ECO:0008006" key="5">
    <source>
        <dbReference type="Google" id="ProtNLM"/>
    </source>
</evidence>
<evidence type="ECO:0000313" key="4">
    <source>
        <dbReference type="Proteomes" id="UP000325289"/>
    </source>
</evidence>
<dbReference type="Pfam" id="PF11666">
    <property type="entry name" value="DUF2933"/>
    <property type="match status" value="1"/>
</dbReference>
<accession>A0A1I1WRX7</accession>
<feature type="transmembrane region" description="Helical" evidence="2">
    <location>
        <begin position="26"/>
        <end position="49"/>
    </location>
</feature>
<feature type="region of interest" description="Disordered" evidence="1">
    <location>
        <begin position="97"/>
        <end position="123"/>
    </location>
</feature>
<feature type="transmembrane region" description="Helical" evidence="2">
    <location>
        <begin position="55"/>
        <end position="75"/>
    </location>
</feature>
<dbReference type="Proteomes" id="UP000325289">
    <property type="component" value="Unassembled WGS sequence"/>
</dbReference>
<proteinExistence type="predicted"/>
<keyword evidence="2" id="KW-0472">Membrane</keyword>
<dbReference type="EMBL" id="FOMS01000005">
    <property type="protein sequence ID" value="SFD97118.1"/>
    <property type="molecule type" value="Genomic_DNA"/>
</dbReference>
<evidence type="ECO:0000256" key="2">
    <source>
        <dbReference type="SAM" id="Phobius"/>
    </source>
</evidence>
<protein>
    <recommendedName>
        <fullName evidence="5">DUF2933 domain-containing protein</fullName>
    </recommendedName>
</protein>
<keyword evidence="2" id="KW-1133">Transmembrane helix</keyword>
<sequence length="123" mass="12909">MKRQFLKDEATMIHANRPGNPQGNKLMRYGMMACCAVMLIPVGAFFVTGGSVSGLWANAGIFAPLILCAGGHVVMHRMMGKSCHGDGETAPKLIAESIPVADDRPGNESRTGSPGVHATSLEG</sequence>
<evidence type="ECO:0000256" key="1">
    <source>
        <dbReference type="SAM" id="MobiDB-lite"/>
    </source>
</evidence>
<keyword evidence="4" id="KW-1185">Reference proteome</keyword>
<dbReference type="AlphaFoldDB" id="A0A1I1WRX7"/>
<organism evidence="3 4">
    <name type="scientific">Roseivivax sediminis</name>
    <dbReference type="NCBI Taxonomy" id="936889"/>
    <lineage>
        <taxon>Bacteria</taxon>
        <taxon>Pseudomonadati</taxon>
        <taxon>Pseudomonadota</taxon>
        <taxon>Alphaproteobacteria</taxon>
        <taxon>Rhodobacterales</taxon>
        <taxon>Roseobacteraceae</taxon>
        <taxon>Roseivivax</taxon>
    </lineage>
</organism>
<keyword evidence="2" id="KW-0812">Transmembrane</keyword>
<reference evidence="3 4" key="1">
    <citation type="submission" date="2016-10" db="EMBL/GenBank/DDBJ databases">
        <authorList>
            <person name="Varghese N."/>
            <person name="Submissions S."/>
        </authorList>
    </citation>
    <scope>NUCLEOTIDE SEQUENCE [LARGE SCALE GENOMIC DNA]</scope>
    <source>
        <strain evidence="4">YIM D21,KCTC 23444,ACCC 10710</strain>
    </source>
</reference>
<dbReference type="InterPro" id="IPR021682">
    <property type="entry name" value="DUF2933"/>
</dbReference>